<dbReference type="GO" id="GO:0043124">
    <property type="term" value="P:negative regulation of canonical NF-kappaB signal transduction"/>
    <property type="evidence" value="ECO:0007669"/>
    <property type="project" value="InterPro"/>
</dbReference>
<name>A0A0C2XRM6_HEBCY</name>
<evidence type="ECO:0000256" key="3">
    <source>
        <dbReference type="ARBA" id="ARBA00022737"/>
    </source>
</evidence>
<dbReference type="OrthoDB" id="412109at2759"/>
<evidence type="ECO:0000313" key="8">
    <source>
        <dbReference type="Proteomes" id="UP000053424"/>
    </source>
</evidence>
<gene>
    <name evidence="7" type="ORF">M413DRAFT_446517</name>
</gene>
<dbReference type="HOGENOM" id="CLU_074886_0_0_1"/>
<comment type="subcellular location">
    <subcellularLocation>
        <location evidence="1">Nucleus</location>
    </subcellularLocation>
</comment>
<accession>A0A0C2XRM6</accession>
<evidence type="ECO:0000256" key="5">
    <source>
        <dbReference type="ARBA" id="ARBA00023242"/>
    </source>
</evidence>
<dbReference type="PANTHER" id="PTHR15263:SF1">
    <property type="entry name" value="NF-KAPPA-B INHIBITOR-LIKE PROTEIN 1"/>
    <property type="match status" value="1"/>
</dbReference>
<keyword evidence="5" id="KW-0539">Nucleus</keyword>
<feature type="region of interest" description="Disordered" evidence="6">
    <location>
        <begin position="178"/>
        <end position="221"/>
    </location>
</feature>
<evidence type="ECO:0000256" key="1">
    <source>
        <dbReference type="ARBA" id="ARBA00004123"/>
    </source>
</evidence>
<dbReference type="InterPro" id="IPR038753">
    <property type="entry name" value="NFKBIL1"/>
</dbReference>
<reference evidence="8" key="2">
    <citation type="submission" date="2015-01" db="EMBL/GenBank/DDBJ databases">
        <title>Evolutionary Origins and Diversification of the Mycorrhizal Mutualists.</title>
        <authorList>
            <consortium name="DOE Joint Genome Institute"/>
            <consortium name="Mycorrhizal Genomics Consortium"/>
            <person name="Kohler A."/>
            <person name="Kuo A."/>
            <person name="Nagy L.G."/>
            <person name="Floudas D."/>
            <person name="Copeland A."/>
            <person name="Barry K.W."/>
            <person name="Cichocki N."/>
            <person name="Veneault-Fourrey C."/>
            <person name="LaButti K."/>
            <person name="Lindquist E.A."/>
            <person name="Lipzen A."/>
            <person name="Lundell T."/>
            <person name="Morin E."/>
            <person name="Murat C."/>
            <person name="Riley R."/>
            <person name="Ohm R."/>
            <person name="Sun H."/>
            <person name="Tunlid A."/>
            <person name="Henrissat B."/>
            <person name="Grigoriev I.V."/>
            <person name="Hibbett D.S."/>
            <person name="Martin F."/>
        </authorList>
    </citation>
    <scope>NUCLEOTIDE SEQUENCE [LARGE SCALE GENOMIC DNA]</scope>
    <source>
        <strain evidence="8">h7</strain>
    </source>
</reference>
<feature type="compositionally biased region" description="Basic residues" evidence="6">
    <location>
        <begin position="21"/>
        <end position="31"/>
    </location>
</feature>
<evidence type="ECO:0000256" key="6">
    <source>
        <dbReference type="SAM" id="MobiDB-lite"/>
    </source>
</evidence>
<dbReference type="PANTHER" id="PTHR15263">
    <property type="entry name" value="I-KAPPA-B-LIKE PROTEIN IKBL"/>
    <property type="match status" value="1"/>
</dbReference>
<dbReference type="AlphaFoldDB" id="A0A0C2XRM6"/>
<sequence>MTKHKLKLKRTPEEEEEHRLRKERRREKKRKREYDGTQAGSSSKRVHGDGPSRKWASSDEDEMEYGPQPAASSSHIPPHQDHDALKAEIEERMFREKMFDALGDDERLDSVEARFNDFAQVPERWRTSPTVGAGSKGQARTYDDDELLKLDPRYMDEEEYAEWIRAGMYRKTHADEYAEQQRKKAAQAARRAEEKARKAETARMEKVAEEERRRKKRERESRRLDYAREEYNARWMALVATPVPGGSERLLGYDDIPWPIAAAHRGKAEKHQGGENRPSLTTGVDELTAEAISSFLLPPHVVGPDVTTDVSLKKEKKDRLREAFLRFHPDKFEGRFMGRINENEKERVREAIGQISRVLNLLMGE</sequence>
<protein>
    <submittedName>
        <fullName evidence="7">Uncharacterized protein</fullName>
    </submittedName>
</protein>
<keyword evidence="3" id="KW-0677">Repeat</keyword>
<dbReference type="GO" id="GO:0005634">
    <property type="term" value="C:nucleus"/>
    <property type="evidence" value="ECO:0007669"/>
    <property type="project" value="UniProtKB-SubCell"/>
</dbReference>
<feature type="compositionally biased region" description="Basic and acidic residues" evidence="6">
    <location>
        <begin position="190"/>
        <end position="221"/>
    </location>
</feature>
<organism evidence="7 8">
    <name type="scientific">Hebeloma cylindrosporum</name>
    <dbReference type="NCBI Taxonomy" id="76867"/>
    <lineage>
        <taxon>Eukaryota</taxon>
        <taxon>Fungi</taxon>
        <taxon>Dikarya</taxon>
        <taxon>Basidiomycota</taxon>
        <taxon>Agaricomycotina</taxon>
        <taxon>Agaricomycetes</taxon>
        <taxon>Agaricomycetidae</taxon>
        <taxon>Agaricales</taxon>
        <taxon>Agaricineae</taxon>
        <taxon>Hymenogastraceae</taxon>
        <taxon>Hebeloma</taxon>
    </lineage>
</organism>
<dbReference type="Proteomes" id="UP000053424">
    <property type="component" value="Unassembled WGS sequence"/>
</dbReference>
<feature type="compositionally biased region" description="Basic and acidic residues" evidence="6">
    <location>
        <begin position="78"/>
        <end position="88"/>
    </location>
</feature>
<evidence type="ECO:0000313" key="7">
    <source>
        <dbReference type="EMBL" id="KIM40328.1"/>
    </source>
</evidence>
<keyword evidence="2" id="KW-0597">Phosphoprotein</keyword>
<feature type="region of interest" description="Disordered" evidence="6">
    <location>
        <begin position="1"/>
        <end position="88"/>
    </location>
</feature>
<proteinExistence type="predicted"/>
<keyword evidence="4" id="KW-0040">ANK repeat</keyword>
<evidence type="ECO:0000256" key="2">
    <source>
        <dbReference type="ARBA" id="ARBA00022553"/>
    </source>
</evidence>
<dbReference type="STRING" id="686832.A0A0C2XRM6"/>
<reference evidence="7 8" key="1">
    <citation type="submission" date="2014-04" db="EMBL/GenBank/DDBJ databases">
        <authorList>
            <consortium name="DOE Joint Genome Institute"/>
            <person name="Kuo A."/>
            <person name="Gay G."/>
            <person name="Dore J."/>
            <person name="Kohler A."/>
            <person name="Nagy L.G."/>
            <person name="Floudas D."/>
            <person name="Copeland A."/>
            <person name="Barry K.W."/>
            <person name="Cichocki N."/>
            <person name="Veneault-Fourrey C."/>
            <person name="LaButti K."/>
            <person name="Lindquist E.A."/>
            <person name="Lipzen A."/>
            <person name="Lundell T."/>
            <person name="Morin E."/>
            <person name="Murat C."/>
            <person name="Sun H."/>
            <person name="Tunlid A."/>
            <person name="Henrissat B."/>
            <person name="Grigoriev I.V."/>
            <person name="Hibbett D.S."/>
            <person name="Martin F."/>
            <person name="Nordberg H.P."/>
            <person name="Cantor M.N."/>
            <person name="Hua S.X."/>
        </authorList>
    </citation>
    <scope>NUCLEOTIDE SEQUENCE [LARGE SCALE GENOMIC DNA]</scope>
    <source>
        <strain evidence="8">h7</strain>
    </source>
</reference>
<dbReference type="EMBL" id="KN831783">
    <property type="protein sequence ID" value="KIM40328.1"/>
    <property type="molecule type" value="Genomic_DNA"/>
</dbReference>
<evidence type="ECO:0000256" key="4">
    <source>
        <dbReference type="ARBA" id="ARBA00023043"/>
    </source>
</evidence>
<keyword evidence="8" id="KW-1185">Reference proteome</keyword>